<dbReference type="Ensembl" id="ENSDCDT00010007894.1">
    <property type="protein sequence ID" value="ENSDCDP00010007516.1"/>
    <property type="gene ID" value="ENSDCDG00010003366.1"/>
</dbReference>
<evidence type="ECO:0000256" key="1">
    <source>
        <dbReference type="ARBA" id="ARBA00022514"/>
    </source>
</evidence>
<dbReference type="Gene3D" id="2.40.50.40">
    <property type="match status" value="1"/>
</dbReference>
<dbReference type="GO" id="GO:0008009">
    <property type="term" value="F:chemokine activity"/>
    <property type="evidence" value="ECO:0007669"/>
    <property type="project" value="InterPro"/>
</dbReference>
<evidence type="ECO:0000313" key="4">
    <source>
        <dbReference type="Proteomes" id="UP000694580"/>
    </source>
</evidence>
<keyword evidence="4" id="KW-1185">Reference proteome</keyword>
<dbReference type="Proteomes" id="UP000694580">
    <property type="component" value="Chromosome 4"/>
</dbReference>
<evidence type="ECO:0000259" key="2">
    <source>
        <dbReference type="Pfam" id="PF00048"/>
    </source>
</evidence>
<name>A0AAY4AJL9_9TELE</name>
<reference evidence="3 4" key="1">
    <citation type="submission" date="2020-06" db="EMBL/GenBank/DDBJ databases">
        <authorList>
            <consortium name="Wellcome Sanger Institute Data Sharing"/>
        </authorList>
    </citation>
    <scope>NUCLEOTIDE SEQUENCE [LARGE SCALE GENOMIC DNA]</scope>
</reference>
<protein>
    <recommendedName>
        <fullName evidence="2">Chemokine interleukin-8-like domain-containing protein</fullName>
    </recommendedName>
</protein>
<keyword evidence="1" id="KW-0202">Cytokine</keyword>
<dbReference type="GO" id="GO:0005615">
    <property type="term" value="C:extracellular space"/>
    <property type="evidence" value="ECO:0007669"/>
    <property type="project" value="UniProtKB-KW"/>
</dbReference>
<dbReference type="SUPFAM" id="SSF54117">
    <property type="entry name" value="Interleukin 8-like chemokines"/>
    <property type="match status" value="1"/>
</dbReference>
<dbReference type="Pfam" id="PF00048">
    <property type="entry name" value="IL8"/>
    <property type="match status" value="1"/>
</dbReference>
<dbReference type="InterPro" id="IPR001811">
    <property type="entry name" value="Chemokine_IL8-like_dom"/>
</dbReference>
<accession>A0AAY4AJL9</accession>
<proteinExistence type="predicted"/>
<evidence type="ECO:0000313" key="3">
    <source>
        <dbReference type="Ensembl" id="ENSDCDP00010007516.1"/>
    </source>
</evidence>
<dbReference type="GO" id="GO:0006955">
    <property type="term" value="P:immune response"/>
    <property type="evidence" value="ECO:0007669"/>
    <property type="project" value="InterPro"/>
</dbReference>
<dbReference type="InterPro" id="IPR036048">
    <property type="entry name" value="Interleukin_8-like_sf"/>
</dbReference>
<reference evidence="3" key="3">
    <citation type="submission" date="2025-09" db="UniProtKB">
        <authorList>
            <consortium name="Ensembl"/>
        </authorList>
    </citation>
    <scope>IDENTIFICATION</scope>
</reference>
<reference evidence="3" key="2">
    <citation type="submission" date="2025-08" db="UniProtKB">
        <authorList>
            <consortium name="Ensembl"/>
        </authorList>
    </citation>
    <scope>IDENTIFICATION</scope>
</reference>
<dbReference type="AlphaFoldDB" id="A0AAY4AJL9"/>
<organism evidence="3 4">
    <name type="scientific">Denticeps clupeoides</name>
    <name type="common">denticle herring</name>
    <dbReference type="NCBI Taxonomy" id="299321"/>
    <lineage>
        <taxon>Eukaryota</taxon>
        <taxon>Metazoa</taxon>
        <taxon>Chordata</taxon>
        <taxon>Craniata</taxon>
        <taxon>Vertebrata</taxon>
        <taxon>Euteleostomi</taxon>
        <taxon>Actinopterygii</taxon>
        <taxon>Neopterygii</taxon>
        <taxon>Teleostei</taxon>
        <taxon>Clupei</taxon>
        <taxon>Clupeiformes</taxon>
        <taxon>Denticipitoidei</taxon>
        <taxon>Denticipitidae</taxon>
        <taxon>Denticeps</taxon>
    </lineage>
</organism>
<sequence length="106" mass="12294">KFSICWVKQCVLTLCPHCLKISSPTCCTSASNKMINEKILNYEFQKADPPCIVAVIFETAQGRFCSAPRAKWVIKYDLLKKRSIHFYYCTTFKKCVCNYMIHVLIQ</sequence>
<feature type="domain" description="Chemokine interleukin-8-like" evidence="2">
    <location>
        <begin position="25"/>
        <end position="76"/>
    </location>
</feature>